<proteinExistence type="predicted"/>
<protein>
    <recommendedName>
        <fullName evidence="4">GDSL-like lipase/acylhydrolase family protein</fullName>
    </recommendedName>
</protein>
<evidence type="ECO:0000313" key="3">
    <source>
        <dbReference type="Proteomes" id="UP000252884"/>
    </source>
</evidence>
<evidence type="ECO:0000256" key="1">
    <source>
        <dbReference type="SAM" id="MobiDB-lite"/>
    </source>
</evidence>
<dbReference type="OrthoDB" id="8880382at2"/>
<name>A0A368YA13_9BURK</name>
<sequence length="350" mass="38190">MRRAPLMFLGGIAAAAVCAEIVLRGLPVSTATMTGYYHDPDILAYPAYHTWTMATGWDLRNPHTLRANNWGFAAGHEFSPDPHAVALIGDSYVEASMLAPRDRPATQLEALLEGHRKVYAMGTPGTAMLDYAQRIRFASERFQIRDFVVLMEGADARQSLCGSGNVVSRCLDPSTLEPRIARHPSSSAWTDLARHSALAQYLMSQLRFKPAAVVKAMFTRKPPEESNAAAGKATPPSPDPEQLAQTQAMVDAVVQQFFAAVPRAQIRQLVFLVDGRRTSQAAPRPLAELERAHLILRLREQGATVHDLEPLYAAHAARSQRSLSVGPYDGHLNPMGLHLAMAAAAQSLAR</sequence>
<dbReference type="Proteomes" id="UP000252884">
    <property type="component" value="Unassembled WGS sequence"/>
</dbReference>
<organism evidence="2 3">
    <name type="scientific">Pseudorhodoferax soli</name>
    <dbReference type="NCBI Taxonomy" id="545864"/>
    <lineage>
        <taxon>Bacteria</taxon>
        <taxon>Pseudomonadati</taxon>
        <taxon>Pseudomonadota</taxon>
        <taxon>Betaproteobacteria</taxon>
        <taxon>Burkholderiales</taxon>
        <taxon>Comamonadaceae</taxon>
    </lineage>
</organism>
<feature type="region of interest" description="Disordered" evidence="1">
    <location>
        <begin position="222"/>
        <end position="243"/>
    </location>
</feature>
<gene>
    <name evidence="2" type="ORF">DES41_1011147</name>
</gene>
<keyword evidence="3" id="KW-1185">Reference proteome</keyword>
<reference evidence="2 3" key="1">
    <citation type="submission" date="2018-07" db="EMBL/GenBank/DDBJ databases">
        <title>Genomic Encyclopedia of Type Strains, Phase IV (KMG-IV): sequencing the most valuable type-strain genomes for metagenomic binning, comparative biology and taxonomic classification.</title>
        <authorList>
            <person name="Goeker M."/>
        </authorList>
    </citation>
    <scope>NUCLEOTIDE SEQUENCE [LARGE SCALE GENOMIC DNA]</scope>
    <source>
        <strain evidence="2 3">DSM 21634</strain>
    </source>
</reference>
<evidence type="ECO:0008006" key="4">
    <source>
        <dbReference type="Google" id="ProtNLM"/>
    </source>
</evidence>
<dbReference type="AlphaFoldDB" id="A0A368YA13"/>
<comment type="caution">
    <text evidence="2">The sequence shown here is derived from an EMBL/GenBank/DDBJ whole genome shotgun (WGS) entry which is preliminary data.</text>
</comment>
<evidence type="ECO:0000313" key="2">
    <source>
        <dbReference type="EMBL" id="RCW76539.1"/>
    </source>
</evidence>
<dbReference type="RefSeq" id="WP_114466587.1">
    <property type="nucleotide sequence ID" value="NZ_QPJK01000001.1"/>
</dbReference>
<dbReference type="SUPFAM" id="SSF52266">
    <property type="entry name" value="SGNH hydrolase"/>
    <property type="match status" value="1"/>
</dbReference>
<accession>A0A368YA13</accession>
<dbReference type="EMBL" id="QPJK01000001">
    <property type="protein sequence ID" value="RCW76539.1"/>
    <property type="molecule type" value="Genomic_DNA"/>
</dbReference>